<protein>
    <submittedName>
        <fullName evidence="1">Uncharacterized protein</fullName>
    </submittedName>
</protein>
<evidence type="ECO:0000313" key="2">
    <source>
        <dbReference type="Proteomes" id="UP000091857"/>
    </source>
</evidence>
<organism evidence="1 2">
    <name type="scientific">Manihot esculenta</name>
    <name type="common">Cassava</name>
    <name type="synonym">Jatropha manihot</name>
    <dbReference type="NCBI Taxonomy" id="3983"/>
    <lineage>
        <taxon>Eukaryota</taxon>
        <taxon>Viridiplantae</taxon>
        <taxon>Streptophyta</taxon>
        <taxon>Embryophyta</taxon>
        <taxon>Tracheophyta</taxon>
        <taxon>Spermatophyta</taxon>
        <taxon>Magnoliopsida</taxon>
        <taxon>eudicotyledons</taxon>
        <taxon>Gunneridae</taxon>
        <taxon>Pentapetalae</taxon>
        <taxon>rosids</taxon>
        <taxon>fabids</taxon>
        <taxon>Malpighiales</taxon>
        <taxon>Euphorbiaceae</taxon>
        <taxon>Crotonoideae</taxon>
        <taxon>Manihoteae</taxon>
        <taxon>Manihot</taxon>
    </lineage>
</organism>
<name>A0ACB7GU73_MANES</name>
<accession>A0ACB7GU73</accession>
<evidence type="ECO:0000313" key="1">
    <source>
        <dbReference type="EMBL" id="KAG8643531.1"/>
    </source>
</evidence>
<gene>
    <name evidence="1" type="ORF">MANES_11G045132v8</name>
</gene>
<dbReference type="Proteomes" id="UP000091857">
    <property type="component" value="Chromosome 11"/>
</dbReference>
<reference evidence="2" key="1">
    <citation type="journal article" date="2016" name="Nat. Biotechnol.">
        <title>Sequencing wild and cultivated cassava and related species reveals extensive interspecific hybridization and genetic diversity.</title>
        <authorList>
            <person name="Bredeson J.V."/>
            <person name="Lyons J.B."/>
            <person name="Prochnik S.E."/>
            <person name="Wu G.A."/>
            <person name="Ha C.M."/>
            <person name="Edsinger-Gonzales E."/>
            <person name="Grimwood J."/>
            <person name="Schmutz J."/>
            <person name="Rabbi I.Y."/>
            <person name="Egesi C."/>
            <person name="Nauluvula P."/>
            <person name="Lebot V."/>
            <person name="Ndunguru J."/>
            <person name="Mkamilo G."/>
            <person name="Bart R.S."/>
            <person name="Setter T.L."/>
            <person name="Gleadow R.M."/>
            <person name="Kulakow P."/>
            <person name="Ferguson M.E."/>
            <person name="Rounsley S."/>
            <person name="Rokhsar D.S."/>
        </authorList>
    </citation>
    <scope>NUCLEOTIDE SEQUENCE [LARGE SCALE GENOMIC DNA]</scope>
    <source>
        <strain evidence="2">cv. AM560-2</strain>
    </source>
</reference>
<proteinExistence type="predicted"/>
<dbReference type="EMBL" id="CM004397">
    <property type="protein sequence ID" value="KAG8643531.1"/>
    <property type="molecule type" value="Genomic_DNA"/>
</dbReference>
<keyword evidence="2" id="KW-1185">Reference proteome</keyword>
<sequence length="101" mass="11511">MASAERAVVEEFPEFSSGWVSEIRFDETDWPGASLSFNGDPHLDDAKWDLVMNTTISILPSYVLEKQKCFFFAKKLMIYDCCIIPHNYVIVLDNGMSSTCF</sequence>
<comment type="caution">
    <text evidence="1">The sequence shown here is derived from an EMBL/GenBank/DDBJ whole genome shotgun (WGS) entry which is preliminary data.</text>
</comment>